<protein>
    <recommendedName>
        <fullName evidence="1">DUF6697 domain-containing protein</fullName>
    </recommendedName>
</protein>
<dbReference type="OMA" id="QYSQLRY"/>
<sequence>MKEQSAQIPNNTVTFSWEFLRDCLGGVEWSSSFYYNRHAGEEVAVKHQGKAYWLLDPEHEPYLPDSPGKHGAKLTPFFNESFGDANHAPDERHYMDCPVFIKEKDSNEYRYYGDYSQTRFSDKVDYDHLMTQIPKHVRCYWADQLGSKGRPQWVTEKLIEQFWPRPMYDGPTPADSACQTPATFATGEDSAGGTEKHVMNALEQYSKQLKEWKKDALVKVTFLAEEAIYESFTKPDSDLEPGLRLWWEYLEFQTFNQAFYDRMATMSK</sequence>
<dbReference type="AlphaFoldDB" id="N1PKS5"/>
<reference evidence="2 3" key="2">
    <citation type="journal article" date="2012" name="PLoS Pathog.">
        <title>Diverse lifestyles and strategies of plant pathogenesis encoded in the genomes of eighteen Dothideomycetes fungi.</title>
        <authorList>
            <person name="Ohm R.A."/>
            <person name="Feau N."/>
            <person name="Henrissat B."/>
            <person name="Schoch C.L."/>
            <person name="Horwitz B.A."/>
            <person name="Barry K.W."/>
            <person name="Condon B.J."/>
            <person name="Copeland A.C."/>
            <person name="Dhillon B."/>
            <person name="Glaser F."/>
            <person name="Hesse C.N."/>
            <person name="Kosti I."/>
            <person name="LaButti K."/>
            <person name="Lindquist E.A."/>
            <person name="Lucas S."/>
            <person name="Salamov A.A."/>
            <person name="Bradshaw R.E."/>
            <person name="Ciuffetti L."/>
            <person name="Hamelin R.C."/>
            <person name="Kema G.H.J."/>
            <person name="Lawrence C."/>
            <person name="Scott J.A."/>
            <person name="Spatafora J.W."/>
            <person name="Turgeon B.G."/>
            <person name="de Wit P.J.G.M."/>
            <person name="Zhong S."/>
            <person name="Goodwin S.B."/>
            <person name="Grigoriev I.V."/>
        </authorList>
    </citation>
    <scope>NUCLEOTIDE SEQUENCE [LARGE SCALE GENOMIC DNA]</scope>
    <source>
        <strain evidence="3">NZE10 / CBS 128990</strain>
    </source>
</reference>
<dbReference type="OrthoDB" id="5427977at2759"/>
<accession>N1PKS5</accession>
<gene>
    <name evidence="2" type="ORF">DOTSEDRAFT_130604</name>
</gene>
<dbReference type="eggNOG" id="ENOG502SXRQ">
    <property type="taxonomic scope" value="Eukaryota"/>
</dbReference>
<evidence type="ECO:0000313" key="3">
    <source>
        <dbReference type="Proteomes" id="UP000016933"/>
    </source>
</evidence>
<proteinExistence type="predicted"/>
<dbReference type="Proteomes" id="UP000016933">
    <property type="component" value="Unassembled WGS sequence"/>
</dbReference>
<evidence type="ECO:0000313" key="2">
    <source>
        <dbReference type="EMBL" id="EME44087.1"/>
    </source>
</evidence>
<dbReference type="EMBL" id="KB446539">
    <property type="protein sequence ID" value="EME44087.1"/>
    <property type="molecule type" value="Genomic_DNA"/>
</dbReference>
<reference evidence="3" key="1">
    <citation type="journal article" date="2012" name="PLoS Genet.">
        <title>The genomes of the fungal plant pathogens Cladosporium fulvum and Dothistroma septosporum reveal adaptation to different hosts and lifestyles but also signatures of common ancestry.</title>
        <authorList>
            <person name="de Wit P.J.G.M."/>
            <person name="van der Burgt A."/>
            <person name="Oekmen B."/>
            <person name="Stergiopoulos I."/>
            <person name="Abd-Elsalam K.A."/>
            <person name="Aerts A.L."/>
            <person name="Bahkali A.H."/>
            <person name="Beenen H.G."/>
            <person name="Chettri P."/>
            <person name="Cox M.P."/>
            <person name="Datema E."/>
            <person name="de Vries R.P."/>
            <person name="Dhillon B."/>
            <person name="Ganley A.R."/>
            <person name="Griffiths S.A."/>
            <person name="Guo Y."/>
            <person name="Hamelin R.C."/>
            <person name="Henrissat B."/>
            <person name="Kabir M.S."/>
            <person name="Jashni M.K."/>
            <person name="Kema G."/>
            <person name="Klaubauf S."/>
            <person name="Lapidus A."/>
            <person name="Levasseur A."/>
            <person name="Lindquist E."/>
            <person name="Mehrabi R."/>
            <person name="Ohm R.A."/>
            <person name="Owen T.J."/>
            <person name="Salamov A."/>
            <person name="Schwelm A."/>
            <person name="Schijlen E."/>
            <person name="Sun H."/>
            <person name="van den Burg H.A."/>
            <person name="van Ham R.C.H.J."/>
            <person name="Zhang S."/>
            <person name="Goodwin S.B."/>
            <person name="Grigoriev I.V."/>
            <person name="Collemare J."/>
            <person name="Bradshaw R.E."/>
        </authorList>
    </citation>
    <scope>NUCLEOTIDE SEQUENCE [LARGE SCALE GENOMIC DNA]</scope>
    <source>
        <strain evidence="3">NZE10 / CBS 128990</strain>
    </source>
</reference>
<feature type="domain" description="DUF6697" evidence="1">
    <location>
        <begin position="14"/>
        <end position="264"/>
    </location>
</feature>
<keyword evidence="3" id="KW-1185">Reference proteome</keyword>
<name>N1PKS5_DOTSN</name>
<dbReference type="HOGENOM" id="CLU_055875_0_0_1"/>
<organism evidence="2 3">
    <name type="scientific">Dothistroma septosporum (strain NZE10 / CBS 128990)</name>
    <name type="common">Red band needle blight fungus</name>
    <name type="synonym">Mycosphaerella pini</name>
    <dbReference type="NCBI Taxonomy" id="675120"/>
    <lineage>
        <taxon>Eukaryota</taxon>
        <taxon>Fungi</taxon>
        <taxon>Dikarya</taxon>
        <taxon>Ascomycota</taxon>
        <taxon>Pezizomycotina</taxon>
        <taxon>Dothideomycetes</taxon>
        <taxon>Dothideomycetidae</taxon>
        <taxon>Mycosphaerellales</taxon>
        <taxon>Mycosphaerellaceae</taxon>
        <taxon>Dothistroma</taxon>
    </lineage>
</organism>
<dbReference type="InterPro" id="IPR046520">
    <property type="entry name" value="DUF6697"/>
</dbReference>
<feature type="non-terminal residue" evidence="2">
    <location>
        <position position="268"/>
    </location>
</feature>
<evidence type="ECO:0000259" key="1">
    <source>
        <dbReference type="Pfam" id="PF20411"/>
    </source>
</evidence>
<dbReference type="Pfam" id="PF20411">
    <property type="entry name" value="DUF6697"/>
    <property type="match status" value="1"/>
</dbReference>